<evidence type="ECO:0000313" key="2">
    <source>
        <dbReference type="EMBL" id="EIE41858.1"/>
    </source>
</evidence>
<keyword evidence="3" id="KW-1185">Reference proteome</keyword>
<dbReference type="EMBL" id="AJFU01000005">
    <property type="protein sequence ID" value="EIE41858.1"/>
    <property type="molecule type" value="Genomic_DNA"/>
</dbReference>
<dbReference type="AlphaFoldDB" id="I1A5T7"/>
<dbReference type="PATRIC" id="fig|1131455.3.peg.447"/>
<comment type="caution">
    <text evidence="2">The sequence shown here is derived from an EMBL/GenBank/DDBJ whole genome shotgun (WGS) entry which is preliminary data.</text>
</comment>
<name>I1A5T7_9BACT</name>
<sequence length="118" mass="14068">MFDSELREQQRQLRDISYKIQSKINLHERELAALQKKYDNANGRVEEKIDSLLKNFNNDINNNVLELKKILSKILKTYEKDILQIEENILQNIDEARIEFDDKYNEKLNELILFKGGI</sequence>
<keyword evidence="1" id="KW-0175">Coiled coil</keyword>
<accession>I1A5T7</accession>
<evidence type="ECO:0000256" key="1">
    <source>
        <dbReference type="SAM" id="Coils"/>
    </source>
</evidence>
<proteinExistence type="predicted"/>
<protein>
    <submittedName>
        <fullName evidence="2">Uncharacterized protein</fullName>
    </submittedName>
</protein>
<evidence type="ECO:0000313" key="3">
    <source>
        <dbReference type="Proteomes" id="UP000006229"/>
    </source>
</evidence>
<feature type="coiled-coil region" evidence="1">
    <location>
        <begin position="24"/>
        <end position="88"/>
    </location>
</feature>
<gene>
    <name evidence="2" type="ORF">MCANUFG4_02206</name>
</gene>
<reference evidence="2 3" key="1">
    <citation type="journal article" date="2012" name="J. Bacteriol.">
        <title>Genome annotation of five Mycoplasma canis strains.</title>
        <authorList>
            <person name="Brown D.R."/>
            <person name="May M."/>
            <person name="Michaels D.L."/>
            <person name="Barbet A.F."/>
        </authorList>
    </citation>
    <scope>NUCLEOTIDE SEQUENCE [LARGE SCALE GENOMIC DNA]</scope>
    <source>
        <strain evidence="2 3">UFG4</strain>
    </source>
</reference>
<dbReference type="RefSeq" id="WP_004797183.1">
    <property type="nucleotide sequence ID" value="NZ_AJFU01000005.1"/>
</dbReference>
<organism evidence="2 3">
    <name type="scientific">Mycoplasmopsis canis UFG4</name>
    <dbReference type="NCBI Taxonomy" id="1131455"/>
    <lineage>
        <taxon>Bacteria</taxon>
        <taxon>Bacillati</taxon>
        <taxon>Mycoplasmatota</taxon>
        <taxon>Mycoplasmoidales</taxon>
        <taxon>Metamycoplasmataceae</taxon>
        <taxon>Mycoplasmopsis</taxon>
    </lineage>
</organism>
<dbReference type="Proteomes" id="UP000006229">
    <property type="component" value="Unassembled WGS sequence"/>
</dbReference>